<dbReference type="EMBL" id="FOVH01000015">
    <property type="protein sequence ID" value="SFP57016.1"/>
    <property type="molecule type" value="Genomic_DNA"/>
</dbReference>
<keyword evidence="1" id="KW-0378">Hydrolase</keyword>
<sequence length="311" mass="33197">MPVLPELVPMLDRIAQARAHMPDASTPVAERRAIIHRGMDQRAKAVALPMPPGTRADHEVPVEGGSITVRVYRPDLAGVLPGHVYVHGGGWWLGELHHRDAVCARLAADARCAVVSVAHRLSPEHRFPGPVHDCRDALRWVAGNAGRLGVDAARLSIGGDSSGANLAAATALMVRDQGGPALVAQVLEIPALDLTLGQPSVNEPAEAALLTRDDLAADIERYCDPGDRTDPYASPLLAEDLSGLPPALIMTAEFDILRDDGAAYGRRLTAAGVPAEVVQWDGHVHGSHEMTAILESARRWQAHVAEFLTRV</sequence>
<dbReference type="RefSeq" id="WP_075023562.1">
    <property type="nucleotide sequence ID" value="NZ_FOVH01000015.1"/>
</dbReference>
<dbReference type="InterPro" id="IPR013094">
    <property type="entry name" value="AB_hydrolase_3"/>
</dbReference>
<evidence type="ECO:0000256" key="1">
    <source>
        <dbReference type="ARBA" id="ARBA00022801"/>
    </source>
</evidence>
<evidence type="ECO:0000313" key="3">
    <source>
        <dbReference type="EMBL" id="SFP57016.1"/>
    </source>
</evidence>
<dbReference type="PANTHER" id="PTHR48081">
    <property type="entry name" value="AB HYDROLASE SUPERFAMILY PROTEIN C4A8.06C"/>
    <property type="match status" value="1"/>
</dbReference>
<accession>A0A1I5RGF5</accession>
<dbReference type="Gene3D" id="3.40.50.1820">
    <property type="entry name" value="alpha/beta hydrolase"/>
    <property type="match status" value="1"/>
</dbReference>
<dbReference type="STRING" id="1993.SAMN04489713_11594"/>
<dbReference type="AlphaFoldDB" id="A0A1I5RGF5"/>
<dbReference type="GO" id="GO:0016787">
    <property type="term" value="F:hydrolase activity"/>
    <property type="evidence" value="ECO:0007669"/>
    <property type="project" value="UniProtKB-KW"/>
</dbReference>
<dbReference type="InParanoid" id="A0A1I5RGF5"/>
<protein>
    <submittedName>
        <fullName evidence="3">Acetyl esterase</fullName>
    </submittedName>
</protein>
<dbReference type="SUPFAM" id="SSF53474">
    <property type="entry name" value="alpha/beta-Hydrolases"/>
    <property type="match status" value="1"/>
</dbReference>
<organism evidence="3 4">
    <name type="scientific">Actinomadura madurae</name>
    <dbReference type="NCBI Taxonomy" id="1993"/>
    <lineage>
        <taxon>Bacteria</taxon>
        <taxon>Bacillati</taxon>
        <taxon>Actinomycetota</taxon>
        <taxon>Actinomycetes</taxon>
        <taxon>Streptosporangiales</taxon>
        <taxon>Thermomonosporaceae</taxon>
        <taxon>Actinomadura</taxon>
    </lineage>
</organism>
<proteinExistence type="predicted"/>
<evidence type="ECO:0000259" key="2">
    <source>
        <dbReference type="Pfam" id="PF07859"/>
    </source>
</evidence>
<dbReference type="Proteomes" id="UP000183413">
    <property type="component" value="Unassembled WGS sequence"/>
</dbReference>
<feature type="domain" description="Alpha/beta hydrolase fold-3" evidence="2">
    <location>
        <begin position="84"/>
        <end position="288"/>
    </location>
</feature>
<dbReference type="InterPro" id="IPR029058">
    <property type="entry name" value="AB_hydrolase_fold"/>
</dbReference>
<dbReference type="Pfam" id="PF07859">
    <property type="entry name" value="Abhydrolase_3"/>
    <property type="match status" value="1"/>
</dbReference>
<gene>
    <name evidence="3" type="ORF">SAMN04489713_11594</name>
</gene>
<dbReference type="InterPro" id="IPR050300">
    <property type="entry name" value="GDXG_lipolytic_enzyme"/>
</dbReference>
<evidence type="ECO:0000313" key="4">
    <source>
        <dbReference type="Proteomes" id="UP000183413"/>
    </source>
</evidence>
<name>A0A1I5RGF5_9ACTN</name>
<reference evidence="3 4" key="1">
    <citation type="submission" date="2016-10" db="EMBL/GenBank/DDBJ databases">
        <authorList>
            <person name="de Groot N.N."/>
        </authorList>
    </citation>
    <scope>NUCLEOTIDE SEQUENCE [LARGE SCALE GENOMIC DNA]</scope>
    <source>
        <strain evidence="3 4">DSM 43067</strain>
    </source>
</reference>
<dbReference type="PANTHER" id="PTHR48081:SF8">
    <property type="entry name" value="ALPHA_BETA HYDROLASE FOLD-3 DOMAIN-CONTAINING PROTEIN-RELATED"/>
    <property type="match status" value="1"/>
</dbReference>
<keyword evidence="4" id="KW-1185">Reference proteome</keyword>
<dbReference type="eggNOG" id="COG0657">
    <property type="taxonomic scope" value="Bacteria"/>
</dbReference>